<sequence length="80" mass="8915">MNGAVSSWMFFRQHRPRCDYHRRRLAKGSAGGDGKKDRGTNAKGTVPGGTLLHRILTTTTTPIDSFKGALLMLKKHSQKY</sequence>
<evidence type="ECO:0000256" key="1">
    <source>
        <dbReference type="SAM" id="MobiDB-lite"/>
    </source>
</evidence>
<dbReference type="Proteomes" id="UP000492820">
    <property type="component" value="Unassembled WGS sequence"/>
</dbReference>
<gene>
    <name evidence="2" type="ORF">EgrG_001114100</name>
</gene>
<evidence type="ECO:0000313" key="3">
    <source>
        <dbReference type="Proteomes" id="UP000492820"/>
    </source>
</evidence>
<name>A0A068WPQ7_ECHGR</name>
<reference evidence="4" key="3">
    <citation type="submission" date="2020-10" db="UniProtKB">
        <authorList>
            <consortium name="WormBaseParasite"/>
        </authorList>
    </citation>
    <scope>IDENTIFICATION</scope>
</reference>
<evidence type="ECO:0000313" key="4">
    <source>
        <dbReference type="WBParaSite" id="EgrG_001114100"/>
    </source>
</evidence>
<proteinExistence type="predicted"/>
<protein>
    <submittedName>
        <fullName evidence="2 4">Uncharacterized protein</fullName>
    </submittedName>
</protein>
<dbReference type="EMBL" id="LK028581">
    <property type="protein sequence ID" value="CDS20467.1"/>
    <property type="molecule type" value="Genomic_DNA"/>
</dbReference>
<organism evidence="2">
    <name type="scientific">Echinococcus granulosus</name>
    <name type="common">Hydatid tapeworm</name>
    <dbReference type="NCBI Taxonomy" id="6210"/>
    <lineage>
        <taxon>Eukaryota</taxon>
        <taxon>Metazoa</taxon>
        <taxon>Spiralia</taxon>
        <taxon>Lophotrochozoa</taxon>
        <taxon>Platyhelminthes</taxon>
        <taxon>Cestoda</taxon>
        <taxon>Eucestoda</taxon>
        <taxon>Cyclophyllidea</taxon>
        <taxon>Taeniidae</taxon>
        <taxon>Echinococcus</taxon>
        <taxon>Echinococcus granulosus group</taxon>
    </lineage>
</organism>
<reference evidence="2" key="2">
    <citation type="submission" date="2014-06" db="EMBL/GenBank/DDBJ databases">
        <authorList>
            <person name="Aslett M."/>
        </authorList>
    </citation>
    <scope>NUCLEOTIDE SEQUENCE</scope>
</reference>
<dbReference type="AlphaFoldDB" id="A0A068WPQ7"/>
<evidence type="ECO:0000313" key="2">
    <source>
        <dbReference type="EMBL" id="CDS20467.1"/>
    </source>
</evidence>
<dbReference type="WBParaSite" id="EgrG_001114100">
    <property type="protein sequence ID" value="EgrG_001114100"/>
    <property type="gene ID" value="EgrG_001114100"/>
</dbReference>
<accession>A0A068WPQ7</accession>
<reference evidence="2 3" key="1">
    <citation type="journal article" date="2013" name="Nature">
        <title>The genomes of four tapeworm species reveal adaptations to parasitism.</title>
        <authorList>
            <person name="Tsai I.J."/>
            <person name="Zarowiecki M."/>
            <person name="Holroyd N."/>
            <person name="Garciarrubio A."/>
            <person name="Sanchez-Flores A."/>
            <person name="Brooks K.L."/>
            <person name="Tracey A."/>
            <person name="Bobes R.J."/>
            <person name="Fragoso G."/>
            <person name="Sciutto E."/>
            <person name="Aslett M."/>
            <person name="Beasley H."/>
            <person name="Bennett H.M."/>
            <person name="Cai J."/>
            <person name="Camicia F."/>
            <person name="Clark R."/>
            <person name="Cucher M."/>
            <person name="De Silva N."/>
            <person name="Day T.A."/>
            <person name="Deplazes P."/>
            <person name="Estrada K."/>
            <person name="Fernandez C."/>
            <person name="Holland P.W."/>
            <person name="Hou J."/>
            <person name="Hu S."/>
            <person name="Huckvale T."/>
            <person name="Hung S.S."/>
            <person name="Kamenetzky L."/>
            <person name="Keane J.A."/>
            <person name="Kiss F."/>
            <person name="Koziol U."/>
            <person name="Lambert O."/>
            <person name="Liu K."/>
            <person name="Luo X."/>
            <person name="Luo Y."/>
            <person name="Macchiaroli N."/>
            <person name="Nichol S."/>
            <person name="Paps J."/>
            <person name="Parkinson J."/>
            <person name="Pouchkina-Stantcheva N."/>
            <person name="Riddiford N."/>
            <person name="Rosenzvit M."/>
            <person name="Salinas G."/>
            <person name="Wasmuth J.D."/>
            <person name="Zamanian M."/>
            <person name="Zheng Y."/>
            <person name="Cai X."/>
            <person name="Soberon X."/>
            <person name="Olson P.D."/>
            <person name="Laclette J.P."/>
            <person name="Brehm K."/>
            <person name="Berriman M."/>
            <person name="Garciarrubio A."/>
            <person name="Bobes R.J."/>
            <person name="Fragoso G."/>
            <person name="Sanchez-Flores A."/>
            <person name="Estrada K."/>
            <person name="Cevallos M.A."/>
            <person name="Morett E."/>
            <person name="Gonzalez V."/>
            <person name="Portillo T."/>
            <person name="Ochoa-Leyva A."/>
            <person name="Jose M.V."/>
            <person name="Sciutto E."/>
            <person name="Landa A."/>
            <person name="Jimenez L."/>
            <person name="Valdes V."/>
            <person name="Carrero J.C."/>
            <person name="Larralde C."/>
            <person name="Morales-Montor J."/>
            <person name="Limon-Lason J."/>
            <person name="Soberon X."/>
            <person name="Laclette J.P."/>
        </authorList>
    </citation>
    <scope>NUCLEOTIDE SEQUENCE [LARGE SCALE GENOMIC DNA]</scope>
</reference>
<feature type="region of interest" description="Disordered" evidence="1">
    <location>
        <begin position="22"/>
        <end position="47"/>
    </location>
</feature>